<protein>
    <submittedName>
        <fullName evidence="1">Uncharacterized protein</fullName>
    </submittedName>
</protein>
<organism evidence="1 2">
    <name type="scientific">Papaver somniferum</name>
    <name type="common">Opium poppy</name>
    <dbReference type="NCBI Taxonomy" id="3469"/>
    <lineage>
        <taxon>Eukaryota</taxon>
        <taxon>Viridiplantae</taxon>
        <taxon>Streptophyta</taxon>
        <taxon>Embryophyta</taxon>
        <taxon>Tracheophyta</taxon>
        <taxon>Spermatophyta</taxon>
        <taxon>Magnoliopsida</taxon>
        <taxon>Ranunculales</taxon>
        <taxon>Papaveraceae</taxon>
        <taxon>Papaveroideae</taxon>
        <taxon>Papaver</taxon>
    </lineage>
</organism>
<dbReference type="Gramene" id="RZC76758">
    <property type="protein sequence ID" value="RZC76758"/>
    <property type="gene ID" value="C5167_000935"/>
</dbReference>
<evidence type="ECO:0000313" key="2">
    <source>
        <dbReference type="Proteomes" id="UP000316621"/>
    </source>
</evidence>
<proteinExistence type="predicted"/>
<reference evidence="1 2" key="1">
    <citation type="journal article" date="2018" name="Science">
        <title>The opium poppy genome and morphinan production.</title>
        <authorList>
            <person name="Guo L."/>
            <person name="Winzer T."/>
            <person name="Yang X."/>
            <person name="Li Y."/>
            <person name="Ning Z."/>
            <person name="He Z."/>
            <person name="Teodor R."/>
            <person name="Lu Y."/>
            <person name="Bowser T.A."/>
            <person name="Graham I.A."/>
            <person name="Ye K."/>
        </authorList>
    </citation>
    <scope>NUCLEOTIDE SEQUENCE [LARGE SCALE GENOMIC DNA]</scope>
    <source>
        <strain evidence="2">cv. HN1</strain>
        <tissue evidence="1">Leaves</tissue>
    </source>
</reference>
<accession>A0A4Y7KX48</accession>
<keyword evidence="2" id="KW-1185">Reference proteome</keyword>
<evidence type="ECO:0000313" key="1">
    <source>
        <dbReference type="EMBL" id="RZC76758.1"/>
    </source>
</evidence>
<dbReference type="Proteomes" id="UP000316621">
    <property type="component" value="Chromosome 9"/>
</dbReference>
<dbReference type="AlphaFoldDB" id="A0A4Y7KX48"/>
<name>A0A4Y7KX48_PAPSO</name>
<gene>
    <name evidence="1" type="ORF">C5167_000935</name>
</gene>
<dbReference type="EMBL" id="CM010723">
    <property type="protein sequence ID" value="RZC76758.1"/>
    <property type="molecule type" value="Genomic_DNA"/>
</dbReference>
<sequence>MKLPPWKVNLFAQKQPHQDGIIPRYFQILEKILRMIGDMEAQTVTSRRSASQFNTKASAARDYLNTIFHTALGL</sequence>